<evidence type="ECO:0000313" key="2">
    <source>
        <dbReference type="EMBL" id="KAG6369019.1"/>
    </source>
</evidence>
<name>A0A8I2YBV2_9AGAM</name>
<dbReference type="AlphaFoldDB" id="A0A8I2YBV2"/>
<dbReference type="EMBL" id="JAGFBS010000124">
    <property type="protein sequence ID" value="KAG6369019.1"/>
    <property type="molecule type" value="Genomic_DNA"/>
</dbReference>
<accession>A0A8I2YBV2</accession>
<feature type="compositionally biased region" description="Polar residues" evidence="1">
    <location>
        <begin position="39"/>
        <end position="57"/>
    </location>
</feature>
<feature type="region of interest" description="Disordered" evidence="1">
    <location>
        <begin position="34"/>
        <end position="64"/>
    </location>
</feature>
<keyword evidence="3" id="KW-1185">Reference proteome</keyword>
<comment type="caution">
    <text evidence="2">The sequence shown here is derived from an EMBL/GenBank/DDBJ whole genome shotgun (WGS) entry which is preliminary data.</text>
</comment>
<proteinExistence type="predicted"/>
<evidence type="ECO:0000256" key="1">
    <source>
        <dbReference type="SAM" id="MobiDB-lite"/>
    </source>
</evidence>
<sequence length="225" mass="25954">MDLSAYEISPVMYSVLHVGMVIAPLREQIPAPTIGDVNDNGTGTGMRNITWPTSSPVTGRREENPNTQDLLANEEMRKTWEIHWSNAAEEKEYKWKSVRDAILELTDEHTTIRFRRMPALIRIIWDAHWEAIERAAPASTRFAIYVQIKMEIENADGAPCLTKLRHMIDAMGKVDILGMYSAHAERLYGLGSKVSLREWYRQRDWRTFTMVCCLMNGFTRCNDYP</sequence>
<protein>
    <submittedName>
        <fullName evidence="2">Uncharacterized protein</fullName>
    </submittedName>
</protein>
<evidence type="ECO:0000313" key="3">
    <source>
        <dbReference type="Proteomes" id="UP000683000"/>
    </source>
</evidence>
<reference evidence="2" key="1">
    <citation type="submission" date="2021-03" db="EMBL/GenBank/DDBJ databases">
        <title>Evolutionary innovations through gain and loss of genes in the ectomycorrhizal Boletales.</title>
        <authorList>
            <person name="Wu G."/>
            <person name="Miyauchi S."/>
            <person name="Morin E."/>
            <person name="Yang Z.-L."/>
            <person name="Xu J."/>
            <person name="Martin F.M."/>
        </authorList>
    </citation>
    <scope>NUCLEOTIDE SEQUENCE</scope>
    <source>
        <strain evidence="2">BR01</strain>
    </source>
</reference>
<dbReference type="Proteomes" id="UP000683000">
    <property type="component" value="Unassembled WGS sequence"/>
</dbReference>
<gene>
    <name evidence="2" type="ORF">JVT61DRAFT_2565</name>
</gene>
<organism evidence="2 3">
    <name type="scientific">Boletus reticuloceps</name>
    <dbReference type="NCBI Taxonomy" id="495285"/>
    <lineage>
        <taxon>Eukaryota</taxon>
        <taxon>Fungi</taxon>
        <taxon>Dikarya</taxon>
        <taxon>Basidiomycota</taxon>
        <taxon>Agaricomycotina</taxon>
        <taxon>Agaricomycetes</taxon>
        <taxon>Agaricomycetidae</taxon>
        <taxon>Boletales</taxon>
        <taxon>Boletineae</taxon>
        <taxon>Boletaceae</taxon>
        <taxon>Boletoideae</taxon>
        <taxon>Boletus</taxon>
    </lineage>
</organism>